<evidence type="ECO:0000313" key="1">
    <source>
        <dbReference type="EMBL" id="QNU66532.1"/>
    </source>
</evidence>
<dbReference type="EMBL" id="CP061336">
    <property type="protein sequence ID" value="QNU66532.1"/>
    <property type="molecule type" value="Genomic_DNA"/>
</dbReference>
<gene>
    <name evidence="1" type="ORF">EHE19_017010</name>
</gene>
<protein>
    <submittedName>
        <fullName evidence="1">Uncharacterized protein</fullName>
    </submittedName>
</protein>
<proteinExistence type="predicted"/>
<dbReference type="RefSeq" id="WP_137699250.1">
    <property type="nucleotide sequence ID" value="NZ_CP061336.1"/>
</dbReference>
<dbReference type="Proteomes" id="UP000306409">
    <property type="component" value="Chromosome"/>
</dbReference>
<reference evidence="1 2" key="1">
    <citation type="submission" date="2020-09" db="EMBL/GenBank/DDBJ databases">
        <title>Characterization and genome sequencing of Ruminiclostridium sp. nov. MA18.</title>
        <authorList>
            <person name="Rettenmaier R."/>
            <person name="Kowollik M.-L."/>
            <person name="Liebl W."/>
            <person name="Zverlov V."/>
        </authorList>
    </citation>
    <scope>NUCLEOTIDE SEQUENCE [LARGE SCALE GENOMIC DNA]</scope>
    <source>
        <strain evidence="1 2">MA18</strain>
    </source>
</reference>
<keyword evidence="2" id="KW-1185">Reference proteome</keyword>
<dbReference type="OrthoDB" id="9813321at2"/>
<evidence type="ECO:0000313" key="2">
    <source>
        <dbReference type="Proteomes" id="UP000306409"/>
    </source>
</evidence>
<dbReference type="AlphaFoldDB" id="A0A4U7J9A1"/>
<sequence length="713" mass="81392">MSLLKNLPKSFLVRIILTNGDHAHIRTYFGIKDETSIEDRLKSFSKVKLIEYIDNVGGSLKSNAEAGIELFPLKSAPTLYIINVTSNINYSSIQQISNTLADRGRSEALFFENDRVIRCVYLRRELSRISLSPTVYELVIGYEKRIETTEWDPESSDYGETKLVYSLENALLWFSEEKKRYAIAACSDFSAVAPIIKYLSSKFQIDASLPDLTEDMLFNIAEGGQIKNATFSNALGHRDNLIDACTITIYDEDLSNRQIYQEMRGQENREQRAGFYSSHPDLLRAGIGITRRYGRVWTPAHLNRDELLKLSLGIVSKLDRQLEIASRDHLKDFIVYYSNSPVIIGSTSLVGQARSVFDSIIYYVISAGRSNQKRVRVPDDILKDLIIYRDKLKLGTSIMYECENCGTRNIKCSNCNKNIDVSVENNEIVFKCPDCNFELDAEAHICECGNHCPVFDPISQILFYPQVELLESIDKYISNLHPSVENPKLFVIVGHEVRILNTRTNDRARRVSLEELSFWRTRAHLHTYNPLSQNRLIRILGRLREKCPINNYHPNGQECERCLQSLPTTRQLEEGNVCLLRAFGIPIDIDFDGIHHGHEVADIVYTDQINGRNVRIGIHAKSKANSYPRNGLGRSENKIKGLYAQLYYTLYQISHGQQQFDILGISIPNRISADVLNSMESILLRFGVSFIAIDRDCWVKIIGLVKEKLQFNN</sequence>
<organism evidence="1 2">
    <name type="scientific">Ruminiclostridium herbifermentans</name>
    <dbReference type="NCBI Taxonomy" id="2488810"/>
    <lineage>
        <taxon>Bacteria</taxon>
        <taxon>Bacillati</taxon>
        <taxon>Bacillota</taxon>
        <taxon>Clostridia</taxon>
        <taxon>Eubacteriales</taxon>
        <taxon>Oscillospiraceae</taxon>
        <taxon>Ruminiclostridium</taxon>
    </lineage>
</organism>
<accession>A0A4U7J9A1</accession>
<dbReference type="KEGG" id="rher:EHE19_017010"/>
<name>A0A4U7J9A1_9FIRM</name>